<dbReference type="Proteomes" id="UP000003604">
    <property type="component" value="Unassembled WGS sequence"/>
</dbReference>
<evidence type="ECO:0000313" key="2">
    <source>
        <dbReference type="Proteomes" id="UP000003604"/>
    </source>
</evidence>
<reference evidence="1 2" key="1">
    <citation type="submission" date="2009-10" db="EMBL/GenBank/DDBJ databases">
        <authorList>
            <consortium name="Los Alamos National Laboratory (LANL)"/>
            <consortium name="National Microbial Pathogen Data Resource (NMPDR)"/>
            <person name="Saunders E.H."/>
            <person name="Munk A.C."/>
            <person name="Tapia R."/>
            <person name="Green L."/>
            <person name="Rogers Y."/>
            <person name="Detter J.C."/>
            <person name="Bruce D."/>
            <person name="Brettin T.S."/>
            <person name="Colwell R.R."/>
            <person name="Huq A."/>
            <person name="Grim C.J."/>
            <person name="Hasan N.A."/>
            <person name="Bartels D."/>
            <person name="Vonstein V."/>
        </authorList>
    </citation>
    <scope>NUCLEOTIDE SEQUENCE [LARGE SCALE GENOMIC DNA]</scope>
    <source>
        <strain evidence="1 2">CIP 101886</strain>
    </source>
</reference>
<comment type="caution">
    <text evidence="1">The sequence shown here is derived from an EMBL/GenBank/DDBJ whole genome shotgun (WGS) entry which is preliminary data.</text>
</comment>
<dbReference type="GeneID" id="58897359"/>
<evidence type="ECO:0000313" key="1">
    <source>
        <dbReference type="EMBL" id="EEY72194.1"/>
    </source>
</evidence>
<protein>
    <submittedName>
        <fullName evidence="1">Putative chaperone</fullName>
    </submittedName>
</protein>
<organism evidence="1 2">
    <name type="scientific">Grimontia hollisae CIP 101886</name>
    <dbReference type="NCBI Taxonomy" id="675812"/>
    <lineage>
        <taxon>Bacteria</taxon>
        <taxon>Pseudomonadati</taxon>
        <taxon>Pseudomonadota</taxon>
        <taxon>Gammaproteobacteria</taxon>
        <taxon>Vibrionales</taxon>
        <taxon>Vibrionaceae</taxon>
        <taxon>Grimontia</taxon>
    </lineage>
</organism>
<dbReference type="RefSeq" id="WP_005503008.1">
    <property type="nucleotide sequence ID" value="NZ_ADAQ01000011.1"/>
</dbReference>
<sequence length="391" mass="43713">MKVSIPTPVSINIPLPSDTQAASMDDIDTAEKILDDVGEVNSENLMVALKAQREAINTAPQVDTETAISNSLLEGINNSALELEILNGWTEGGKAMFSSIISGISDNILKDGKVEGIELEDMLQLVLLEAMVNQDKYGLTEYFKKPDVKESVEHLLESIGSASHGLHEYEWANEQTLAVAAVYMIDELFKTNPPPKGSLLDKLITEAGFNKEEKITELYKQIKDNYHKGDGWLIYNKAQQNGTKAAKKVSPLIAMMITSDILNKKPDITKEQMNKLLSQDIKEIESVMKEVFSDGGPDSILEWINRDNDKWQIQTGDADTGNHGGQLDWIGNGLNIKDLENIYNNFPSRVLSDEDIKDINRIGDNVKMIMQTLKYWFQILRDERVAIARNI</sequence>
<dbReference type="EMBL" id="ADAQ01000011">
    <property type="protein sequence ID" value="EEY72194.1"/>
    <property type="molecule type" value="Genomic_DNA"/>
</dbReference>
<dbReference type="AlphaFoldDB" id="D0I6C5"/>
<dbReference type="eggNOG" id="ENOG5033Q09">
    <property type="taxonomic scope" value="Bacteria"/>
</dbReference>
<accession>D0I6C5</accession>
<name>D0I6C5_GRIHO</name>
<proteinExistence type="predicted"/>
<keyword evidence="2" id="KW-1185">Reference proteome</keyword>
<dbReference type="OrthoDB" id="6463051at2"/>
<gene>
    <name evidence="1" type="ORF">VHA_001292</name>
</gene>